<dbReference type="EMBL" id="CM008964">
    <property type="protein sequence ID" value="PNW84406.1"/>
    <property type="molecule type" value="Genomic_DNA"/>
</dbReference>
<feature type="region of interest" description="Disordered" evidence="1">
    <location>
        <begin position="1"/>
        <end position="38"/>
    </location>
</feature>
<proteinExistence type="predicted"/>
<feature type="compositionally biased region" description="Low complexity" evidence="1">
    <location>
        <begin position="306"/>
        <end position="319"/>
    </location>
</feature>
<feature type="region of interest" description="Disordered" evidence="1">
    <location>
        <begin position="381"/>
        <end position="404"/>
    </location>
</feature>
<evidence type="ECO:0000313" key="3">
    <source>
        <dbReference type="Proteomes" id="UP000006906"/>
    </source>
</evidence>
<dbReference type="Gramene" id="PNW84406">
    <property type="protein sequence ID" value="PNW84406"/>
    <property type="gene ID" value="CHLRE_03g144304v5"/>
</dbReference>
<dbReference type="RefSeq" id="XP_042925504.1">
    <property type="nucleotide sequence ID" value="XM_043060375.1"/>
</dbReference>
<sequence length="404" mass="39333">MASAPEQEQSYEIDDGRPVNESLQAAHPPDSNGEPRRAFADISSNFTEFYAAALAAAQDMKSPPRSNLGLGFRYSPAKPTGSAAKRLWSGNELPPLPRPGGTNAQRVMTALAAARGPQDGSTSVDGSPTRHAPLARTAPGDGRPPLPSLGPLSAAAVPQPVWAAGGGGGGGGASRASSLCSNEVPPPALVAGRAMSQRTVSAGSGALLCCSGGLSFSAAGEQEGVSGGTVGTSGSGSSSGSGASSGSFGAAASSSGGGPSCAAGGARPLHMPLAVPMPADLAAAAAPPAGSRAGADTDTDMDVDQDVQGSEVAGSRAAGGEAGSGAGSPGDADEVDGADENAGVAGVPAVRMGSTVRTLSFNAVEVGTTGAAGARVGLGLVEPPSPFPHLENQPFAEHRPRSRQ</sequence>
<evidence type="ECO:0000313" key="2">
    <source>
        <dbReference type="EMBL" id="PNW84406.1"/>
    </source>
</evidence>
<name>A0A2K3DV57_CHLRE</name>
<protein>
    <submittedName>
        <fullName evidence="2">Uncharacterized protein</fullName>
    </submittedName>
</protein>
<feature type="region of interest" description="Disordered" evidence="1">
    <location>
        <begin position="220"/>
        <end position="343"/>
    </location>
</feature>
<feature type="region of interest" description="Disordered" evidence="1">
    <location>
        <begin position="58"/>
        <end position="98"/>
    </location>
</feature>
<dbReference type="GeneID" id="66052664"/>
<feature type="compositionally biased region" description="Gly residues" evidence="1">
    <location>
        <begin position="225"/>
        <end position="239"/>
    </location>
</feature>
<keyword evidence="3" id="KW-1185">Reference proteome</keyword>
<feature type="compositionally biased region" description="Polar residues" evidence="1">
    <location>
        <begin position="1"/>
        <end position="10"/>
    </location>
</feature>
<reference evidence="2 3" key="1">
    <citation type="journal article" date="2007" name="Science">
        <title>The Chlamydomonas genome reveals the evolution of key animal and plant functions.</title>
        <authorList>
            <person name="Merchant S.S."/>
            <person name="Prochnik S.E."/>
            <person name="Vallon O."/>
            <person name="Harris E.H."/>
            <person name="Karpowicz S.J."/>
            <person name="Witman G.B."/>
            <person name="Terry A."/>
            <person name="Salamov A."/>
            <person name="Fritz-Laylin L.K."/>
            <person name="Marechal-Drouard L."/>
            <person name="Marshall W.F."/>
            <person name="Qu L.H."/>
            <person name="Nelson D.R."/>
            <person name="Sanderfoot A.A."/>
            <person name="Spalding M.H."/>
            <person name="Kapitonov V.V."/>
            <person name="Ren Q."/>
            <person name="Ferris P."/>
            <person name="Lindquist E."/>
            <person name="Shapiro H."/>
            <person name="Lucas S.M."/>
            <person name="Grimwood J."/>
            <person name="Schmutz J."/>
            <person name="Cardol P."/>
            <person name="Cerutti H."/>
            <person name="Chanfreau G."/>
            <person name="Chen C.L."/>
            <person name="Cognat V."/>
            <person name="Croft M.T."/>
            <person name="Dent R."/>
            <person name="Dutcher S."/>
            <person name="Fernandez E."/>
            <person name="Fukuzawa H."/>
            <person name="Gonzalez-Ballester D."/>
            <person name="Gonzalez-Halphen D."/>
            <person name="Hallmann A."/>
            <person name="Hanikenne M."/>
            <person name="Hippler M."/>
            <person name="Inwood W."/>
            <person name="Jabbari K."/>
            <person name="Kalanon M."/>
            <person name="Kuras R."/>
            <person name="Lefebvre P.A."/>
            <person name="Lemaire S.D."/>
            <person name="Lobanov A.V."/>
            <person name="Lohr M."/>
            <person name="Manuell A."/>
            <person name="Meier I."/>
            <person name="Mets L."/>
            <person name="Mittag M."/>
            <person name="Mittelmeier T."/>
            <person name="Moroney J.V."/>
            <person name="Moseley J."/>
            <person name="Napoli C."/>
            <person name="Nedelcu A.M."/>
            <person name="Niyogi K."/>
            <person name="Novoselov S.V."/>
            <person name="Paulsen I.T."/>
            <person name="Pazour G."/>
            <person name="Purton S."/>
            <person name="Ral J.P."/>
            <person name="Riano-Pachon D.M."/>
            <person name="Riekhof W."/>
            <person name="Rymarquis L."/>
            <person name="Schroda M."/>
            <person name="Stern D."/>
            <person name="Umen J."/>
            <person name="Willows R."/>
            <person name="Wilson N."/>
            <person name="Zimmer S.L."/>
            <person name="Allmer J."/>
            <person name="Balk J."/>
            <person name="Bisova K."/>
            <person name="Chen C.J."/>
            <person name="Elias M."/>
            <person name="Gendler K."/>
            <person name="Hauser C."/>
            <person name="Lamb M.R."/>
            <person name="Ledford H."/>
            <person name="Long J.C."/>
            <person name="Minagawa J."/>
            <person name="Page M.D."/>
            <person name="Pan J."/>
            <person name="Pootakham W."/>
            <person name="Roje S."/>
            <person name="Rose A."/>
            <person name="Stahlberg E."/>
            <person name="Terauchi A.M."/>
            <person name="Yang P."/>
            <person name="Ball S."/>
            <person name="Bowler C."/>
            <person name="Dieckmann C.L."/>
            <person name="Gladyshev V.N."/>
            <person name="Green P."/>
            <person name="Jorgensen R."/>
            <person name="Mayfield S."/>
            <person name="Mueller-Roeber B."/>
            <person name="Rajamani S."/>
            <person name="Sayre R.T."/>
            <person name="Brokstein P."/>
            <person name="Dubchak I."/>
            <person name="Goodstein D."/>
            <person name="Hornick L."/>
            <person name="Huang Y.W."/>
            <person name="Jhaveri J."/>
            <person name="Luo Y."/>
            <person name="Martinez D."/>
            <person name="Ngau W.C."/>
            <person name="Otillar B."/>
            <person name="Poliakov A."/>
            <person name="Porter A."/>
            <person name="Szajkowski L."/>
            <person name="Werner G."/>
            <person name="Zhou K."/>
            <person name="Grigoriev I.V."/>
            <person name="Rokhsar D.S."/>
            <person name="Grossman A.R."/>
        </authorList>
    </citation>
    <scope>NUCLEOTIDE SEQUENCE [LARGE SCALE GENOMIC DNA]</scope>
    <source>
        <strain evidence="3">CC-503</strain>
    </source>
</reference>
<dbReference type="InParanoid" id="A0A2K3DV57"/>
<dbReference type="AlphaFoldDB" id="A0A2K3DV57"/>
<dbReference type="KEGG" id="cre:CHLRE_03g144304v5"/>
<dbReference type="Proteomes" id="UP000006906">
    <property type="component" value="Chromosome 3"/>
</dbReference>
<organism evidence="2 3">
    <name type="scientific">Chlamydomonas reinhardtii</name>
    <name type="common">Chlamydomonas smithii</name>
    <dbReference type="NCBI Taxonomy" id="3055"/>
    <lineage>
        <taxon>Eukaryota</taxon>
        <taxon>Viridiplantae</taxon>
        <taxon>Chlorophyta</taxon>
        <taxon>core chlorophytes</taxon>
        <taxon>Chlorophyceae</taxon>
        <taxon>CS clade</taxon>
        <taxon>Chlamydomonadales</taxon>
        <taxon>Chlamydomonadaceae</taxon>
        <taxon>Chlamydomonas</taxon>
    </lineage>
</organism>
<evidence type="ECO:0000256" key="1">
    <source>
        <dbReference type="SAM" id="MobiDB-lite"/>
    </source>
</evidence>
<feature type="compositionally biased region" description="Low complexity" evidence="1">
    <location>
        <begin position="240"/>
        <end position="296"/>
    </location>
</feature>
<gene>
    <name evidence="2" type="ORF">CHLRE_03g144304v5</name>
</gene>
<feature type="region of interest" description="Disordered" evidence="1">
    <location>
        <begin position="115"/>
        <end position="153"/>
    </location>
</feature>
<dbReference type="OrthoDB" id="533948at2759"/>
<accession>A0A2K3DV57</accession>